<protein>
    <submittedName>
        <fullName evidence="2">536_t:CDS:1</fullName>
    </submittedName>
</protein>
<feature type="compositionally biased region" description="Basic and acidic residues" evidence="1">
    <location>
        <begin position="17"/>
        <end position="26"/>
    </location>
</feature>
<evidence type="ECO:0000313" key="3">
    <source>
        <dbReference type="Proteomes" id="UP000789375"/>
    </source>
</evidence>
<reference evidence="2" key="1">
    <citation type="submission" date="2021-06" db="EMBL/GenBank/DDBJ databases">
        <authorList>
            <person name="Kallberg Y."/>
            <person name="Tangrot J."/>
            <person name="Rosling A."/>
        </authorList>
    </citation>
    <scope>NUCLEOTIDE SEQUENCE</scope>
    <source>
        <strain evidence="2">87-6 pot B 2015</strain>
    </source>
</reference>
<keyword evidence="3" id="KW-1185">Reference proteome</keyword>
<dbReference type="AlphaFoldDB" id="A0A9N9I532"/>
<dbReference type="EMBL" id="CAJVPP010013109">
    <property type="protein sequence ID" value="CAG8719808.1"/>
    <property type="molecule type" value="Genomic_DNA"/>
</dbReference>
<accession>A0A9N9I532</accession>
<organism evidence="2 3">
    <name type="scientific">Funneliformis mosseae</name>
    <name type="common">Endomycorrhizal fungus</name>
    <name type="synonym">Glomus mosseae</name>
    <dbReference type="NCBI Taxonomy" id="27381"/>
    <lineage>
        <taxon>Eukaryota</taxon>
        <taxon>Fungi</taxon>
        <taxon>Fungi incertae sedis</taxon>
        <taxon>Mucoromycota</taxon>
        <taxon>Glomeromycotina</taxon>
        <taxon>Glomeromycetes</taxon>
        <taxon>Glomerales</taxon>
        <taxon>Glomeraceae</taxon>
        <taxon>Funneliformis</taxon>
    </lineage>
</organism>
<sequence>MDENVNCNTIRKRKSRENKTLGDHEACLTKQRERYHQKKATETTEQRDMRGYMTKIESNLEAKTVAAKAAARSSHKTTTAAVGPYKTTAGLNHKTTATAGSYENAAE</sequence>
<name>A0A9N9I532_FUNMO</name>
<dbReference type="Proteomes" id="UP000789375">
    <property type="component" value="Unassembled WGS sequence"/>
</dbReference>
<comment type="caution">
    <text evidence="2">The sequence shown here is derived from an EMBL/GenBank/DDBJ whole genome shotgun (WGS) entry which is preliminary data.</text>
</comment>
<proteinExistence type="predicted"/>
<gene>
    <name evidence="2" type="ORF">FMOSSE_LOCUS14908</name>
</gene>
<feature type="region of interest" description="Disordered" evidence="1">
    <location>
        <begin position="1"/>
        <end position="26"/>
    </location>
</feature>
<evidence type="ECO:0000256" key="1">
    <source>
        <dbReference type="SAM" id="MobiDB-lite"/>
    </source>
</evidence>
<evidence type="ECO:0000313" key="2">
    <source>
        <dbReference type="EMBL" id="CAG8719808.1"/>
    </source>
</evidence>